<feature type="compositionally biased region" description="Polar residues" evidence="1">
    <location>
        <begin position="36"/>
        <end position="50"/>
    </location>
</feature>
<proteinExistence type="predicted"/>
<comment type="caution">
    <text evidence="2">The sequence shown here is derived from an EMBL/GenBank/DDBJ whole genome shotgun (WGS) entry which is preliminary data.</text>
</comment>
<evidence type="ECO:0000313" key="2">
    <source>
        <dbReference type="EMBL" id="KAK8843902.1"/>
    </source>
</evidence>
<feature type="region of interest" description="Disordered" evidence="1">
    <location>
        <begin position="1"/>
        <end position="50"/>
    </location>
</feature>
<evidence type="ECO:0000256" key="1">
    <source>
        <dbReference type="SAM" id="MobiDB-lite"/>
    </source>
</evidence>
<reference evidence="2 3" key="1">
    <citation type="submission" date="2024-04" db="EMBL/GenBank/DDBJ databases">
        <title>Tritrichomonas musculus Genome.</title>
        <authorList>
            <person name="Alves-Ferreira E."/>
            <person name="Grigg M."/>
            <person name="Lorenzi H."/>
            <person name="Galac M."/>
        </authorList>
    </citation>
    <scope>NUCLEOTIDE SEQUENCE [LARGE SCALE GENOMIC DNA]</scope>
    <source>
        <strain evidence="2 3">EAF2021</strain>
    </source>
</reference>
<evidence type="ECO:0008006" key="4">
    <source>
        <dbReference type="Google" id="ProtNLM"/>
    </source>
</evidence>
<dbReference type="Proteomes" id="UP001470230">
    <property type="component" value="Unassembled WGS sequence"/>
</dbReference>
<evidence type="ECO:0000313" key="3">
    <source>
        <dbReference type="Proteomes" id="UP001470230"/>
    </source>
</evidence>
<accession>A0ABR2HBT8</accession>
<gene>
    <name evidence="2" type="ORF">M9Y10_024984</name>
</gene>
<sequence>MKKPITNQTPSFSREGVEPRRVEPSTGASCGKNINPIKSNAPSFAQANVN</sequence>
<keyword evidence="3" id="KW-1185">Reference proteome</keyword>
<protein>
    <recommendedName>
        <fullName evidence="4">Anacyclamide/piricyclamide family prenylated cyclic peptide</fullName>
    </recommendedName>
</protein>
<dbReference type="EMBL" id="JAPFFF010000034">
    <property type="protein sequence ID" value="KAK8843902.1"/>
    <property type="molecule type" value="Genomic_DNA"/>
</dbReference>
<organism evidence="2 3">
    <name type="scientific">Tritrichomonas musculus</name>
    <dbReference type="NCBI Taxonomy" id="1915356"/>
    <lineage>
        <taxon>Eukaryota</taxon>
        <taxon>Metamonada</taxon>
        <taxon>Parabasalia</taxon>
        <taxon>Tritrichomonadida</taxon>
        <taxon>Tritrichomonadidae</taxon>
        <taxon>Tritrichomonas</taxon>
    </lineage>
</organism>
<feature type="compositionally biased region" description="Polar residues" evidence="1">
    <location>
        <begin position="1"/>
        <end position="12"/>
    </location>
</feature>
<name>A0ABR2HBT8_9EUKA</name>